<dbReference type="InterPro" id="IPR002575">
    <property type="entry name" value="Aminoglycoside_PTrfase"/>
</dbReference>
<dbReference type="PANTHER" id="PTHR21310:SF59">
    <property type="entry name" value="AMINOGLYCOSIDE PHOSPHOTRANSFERASE DOMAIN-CONTAINING PROTEIN"/>
    <property type="match status" value="1"/>
</dbReference>
<proteinExistence type="predicted"/>
<evidence type="ECO:0000313" key="2">
    <source>
        <dbReference type="EMBL" id="KMU85225.1"/>
    </source>
</evidence>
<organism evidence="2 3">
    <name type="scientific">Coccidioides immitis H538.4</name>
    <dbReference type="NCBI Taxonomy" id="396776"/>
    <lineage>
        <taxon>Eukaryota</taxon>
        <taxon>Fungi</taxon>
        <taxon>Dikarya</taxon>
        <taxon>Ascomycota</taxon>
        <taxon>Pezizomycotina</taxon>
        <taxon>Eurotiomycetes</taxon>
        <taxon>Eurotiomycetidae</taxon>
        <taxon>Onygenales</taxon>
        <taxon>Onygenaceae</taxon>
        <taxon>Coccidioides</taxon>
    </lineage>
</organism>
<name>A0A0J8RJC7_COCIT</name>
<dbReference type="OrthoDB" id="5210591at2759"/>
<dbReference type="PANTHER" id="PTHR21310">
    <property type="entry name" value="AMINOGLYCOSIDE PHOSPHOTRANSFERASE-RELATED-RELATED"/>
    <property type="match status" value="1"/>
</dbReference>
<evidence type="ECO:0000313" key="3">
    <source>
        <dbReference type="Proteomes" id="UP000054563"/>
    </source>
</evidence>
<gene>
    <name evidence="2" type="ORF">CIHG_03009</name>
</gene>
<dbReference type="STRING" id="396776.A0A0J8RJC7"/>
<dbReference type="InterPro" id="IPR051678">
    <property type="entry name" value="AGP_Transferase"/>
</dbReference>
<sequence length="327" mass="36474">MSSTLCKGSVDPGPDFSAFQRLVKSLFPGAQIESIRMTEGSTYPIHFLQISNGLELVLKTRPLSSPSVLRHERFLLETEAEVLSLLWQSRVEGIPQPLKTDLSGFPPRTGYLLRRSVKGKPLSKIDSPLTSDERKCLDRQLGAVVKSIGRHTSSQFGLVHSVALGIGTRTWRQAFLSLLDSLMWDAENVFISLPYPEIRQHAGRLSKALDDVMVPQLVVLDIGKPSHIILDPETKQLAGVADFDSALWGDPLMADVFDSPSPEFLDGFGSDLIETKSAPIRLLLYSCYRNILKVARQYYRNREEDEELAARRVLTAHLATLSTLEYP</sequence>
<dbReference type="VEuPathDB" id="FungiDB:CIHG_03009"/>
<accession>A0A0J8RJC7</accession>
<dbReference type="InterPro" id="IPR011009">
    <property type="entry name" value="Kinase-like_dom_sf"/>
</dbReference>
<dbReference type="AlphaFoldDB" id="A0A0J8RJC7"/>
<dbReference type="Pfam" id="PF01636">
    <property type="entry name" value="APH"/>
    <property type="match status" value="1"/>
</dbReference>
<evidence type="ECO:0000259" key="1">
    <source>
        <dbReference type="Pfam" id="PF01636"/>
    </source>
</evidence>
<protein>
    <recommendedName>
        <fullName evidence="1">Aminoglycoside phosphotransferase domain-containing protein</fullName>
    </recommendedName>
</protein>
<dbReference type="EMBL" id="DS016987">
    <property type="protein sequence ID" value="KMU85225.1"/>
    <property type="molecule type" value="Genomic_DNA"/>
</dbReference>
<dbReference type="Proteomes" id="UP000054563">
    <property type="component" value="Unassembled WGS sequence"/>
</dbReference>
<feature type="domain" description="Aminoglycoside phosphotransferase" evidence="1">
    <location>
        <begin position="55"/>
        <end position="252"/>
    </location>
</feature>
<dbReference type="eggNOG" id="ENOG502S1B6">
    <property type="taxonomic scope" value="Eukaryota"/>
</dbReference>
<dbReference type="SUPFAM" id="SSF56112">
    <property type="entry name" value="Protein kinase-like (PK-like)"/>
    <property type="match status" value="1"/>
</dbReference>
<reference evidence="3" key="1">
    <citation type="journal article" date="2010" name="Genome Res.">
        <title>Population genomic sequencing of Coccidioides fungi reveals recent hybridization and transposon control.</title>
        <authorList>
            <person name="Neafsey D.E."/>
            <person name="Barker B.M."/>
            <person name="Sharpton T.J."/>
            <person name="Stajich J.E."/>
            <person name="Park D.J."/>
            <person name="Whiston E."/>
            <person name="Hung C.-Y."/>
            <person name="McMahan C."/>
            <person name="White J."/>
            <person name="Sykes S."/>
            <person name="Heiman D."/>
            <person name="Young S."/>
            <person name="Zeng Q."/>
            <person name="Abouelleil A."/>
            <person name="Aftuck L."/>
            <person name="Bessette D."/>
            <person name="Brown A."/>
            <person name="FitzGerald M."/>
            <person name="Lui A."/>
            <person name="Macdonald J.P."/>
            <person name="Priest M."/>
            <person name="Orbach M.J."/>
            <person name="Galgiani J.N."/>
            <person name="Kirkland T.N."/>
            <person name="Cole G.T."/>
            <person name="Birren B.W."/>
            <person name="Henn M.R."/>
            <person name="Taylor J.W."/>
            <person name="Rounsley S.D."/>
        </authorList>
    </citation>
    <scope>NUCLEOTIDE SEQUENCE [LARGE SCALE GENOMIC DNA]</scope>
    <source>
        <strain evidence="3">H538.4</strain>
    </source>
</reference>